<organism evidence="4 5">
    <name type="scientific">Paenibacillus pectinilyticus</name>
    <dbReference type="NCBI Taxonomy" id="512399"/>
    <lineage>
        <taxon>Bacteria</taxon>
        <taxon>Bacillati</taxon>
        <taxon>Bacillota</taxon>
        <taxon>Bacilli</taxon>
        <taxon>Bacillales</taxon>
        <taxon>Paenibacillaceae</taxon>
        <taxon>Paenibacillus</taxon>
    </lineage>
</organism>
<gene>
    <name evidence="4" type="ORF">A8709_04310</name>
</gene>
<comment type="similarity">
    <text evidence="1">Belongs to the GerABKA family.</text>
</comment>
<keyword evidence="3" id="KW-0812">Transmembrane</keyword>
<dbReference type="GO" id="GO:0016020">
    <property type="term" value="C:membrane"/>
    <property type="evidence" value="ECO:0007669"/>
    <property type="project" value="InterPro"/>
</dbReference>
<keyword evidence="2 3" id="KW-0472">Membrane</keyword>
<dbReference type="InterPro" id="IPR050768">
    <property type="entry name" value="UPF0353/GerABKA_families"/>
</dbReference>
<evidence type="ECO:0000313" key="5">
    <source>
        <dbReference type="Proteomes" id="UP000093309"/>
    </source>
</evidence>
<dbReference type="STRING" id="512399.A8709_04310"/>
<evidence type="ECO:0000256" key="2">
    <source>
        <dbReference type="ARBA" id="ARBA00023136"/>
    </source>
</evidence>
<comment type="caution">
    <text evidence="4">The sequence shown here is derived from an EMBL/GenBank/DDBJ whole genome shotgun (WGS) entry which is preliminary data.</text>
</comment>
<dbReference type="PANTHER" id="PTHR22550">
    <property type="entry name" value="SPORE GERMINATION PROTEIN"/>
    <property type="match status" value="1"/>
</dbReference>
<name>A0A1C0ZS79_9BACL</name>
<dbReference type="RefSeq" id="WP_065857513.1">
    <property type="nucleotide sequence ID" value="NZ_LYPC01000028.1"/>
</dbReference>
<protein>
    <submittedName>
        <fullName evidence="4">Spore gernimation protein</fullName>
    </submittedName>
</protein>
<feature type="transmembrane region" description="Helical" evidence="3">
    <location>
        <begin position="425"/>
        <end position="448"/>
    </location>
</feature>
<dbReference type="PIRSF" id="PIRSF005690">
    <property type="entry name" value="GerBA"/>
    <property type="match status" value="1"/>
</dbReference>
<proteinExistence type="inferred from homology"/>
<dbReference type="GO" id="GO:0009847">
    <property type="term" value="P:spore germination"/>
    <property type="evidence" value="ECO:0007669"/>
    <property type="project" value="InterPro"/>
</dbReference>
<dbReference type="AlphaFoldDB" id="A0A1C0ZS79"/>
<dbReference type="OrthoDB" id="1726708at2"/>
<feature type="transmembrane region" description="Helical" evidence="3">
    <location>
        <begin position="302"/>
        <end position="326"/>
    </location>
</feature>
<evidence type="ECO:0000256" key="1">
    <source>
        <dbReference type="ARBA" id="ARBA00005278"/>
    </source>
</evidence>
<keyword evidence="3" id="KW-1133">Transmembrane helix</keyword>
<dbReference type="PANTHER" id="PTHR22550:SF16">
    <property type="entry name" value="SPORE GERMINATION PROTEIN"/>
    <property type="match status" value="1"/>
</dbReference>
<evidence type="ECO:0000313" key="4">
    <source>
        <dbReference type="EMBL" id="OCT10934.1"/>
    </source>
</evidence>
<dbReference type="Proteomes" id="UP000093309">
    <property type="component" value="Unassembled WGS sequence"/>
</dbReference>
<keyword evidence="5" id="KW-1185">Reference proteome</keyword>
<sequence length="511" mass="56817">MGTIRKWLNGLRSTPIKKAADPTNQPLSGNLEENLLTLHTLFSHAPDLVIRKLQLKTGDQAVLVYLDGLIDKSAINNNILKPLIYEIETLNDIWESSTTIAKTEVATQWSYLEGCIFDGKSILFIEGQLKALVLHTQGWPQRAIKEPQIESTLKGSHQGFVETSGQNIAMIRRYIPNRELRIKEYSIGARGHTSVSIMYLEDVVNPDFVVEMEDRLLQINVDAILNTGELAEYIEDHPISLFPQLIMTERPDSAAAHILQGRIVVVVDHSPSVIVAPVTFSAFFQSVDDYSNRWVIATFLRLLRYLALITTISLSAIYISIVSFHYEVLPLDLLISIGESRERVPFPPIVEALLMEISLEMLREAGLRLPGPIGQTIGVVGGIVIGQAAVQAGVVSNIMVIIVAITAISSFIIPDYDMSSSLRLLRFPMMFLAAVFGMVGIMVGLMILGAHLISMESFGISYGSPLAPMRFSDWKDVWLRLPMWKMKKRPLSADPAQLIRQGANREGEDEA</sequence>
<reference evidence="5" key="1">
    <citation type="submission" date="2016-05" db="EMBL/GenBank/DDBJ databases">
        <title>Paenibacillus oryzae. sp. nov., isolated from the rice root.</title>
        <authorList>
            <person name="Zhang J."/>
            <person name="Zhang X."/>
        </authorList>
    </citation>
    <scope>NUCLEOTIDE SEQUENCE [LARGE SCALE GENOMIC DNA]</scope>
    <source>
        <strain evidence="5">KCTC13222</strain>
    </source>
</reference>
<feature type="transmembrane region" description="Helical" evidence="3">
    <location>
        <begin position="365"/>
        <end position="385"/>
    </location>
</feature>
<dbReference type="EMBL" id="LYPC01000028">
    <property type="protein sequence ID" value="OCT10934.1"/>
    <property type="molecule type" value="Genomic_DNA"/>
</dbReference>
<feature type="transmembrane region" description="Helical" evidence="3">
    <location>
        <begin position="392"/>
        <end position="413"/>
    </location>
</feature>
<dbReference type="InterPro" id="IPR004995">
    <property type="entry name" value="Spore_Ger"/>
</dbReference>
<evidence type="ECO:0000256" key="3">
    <source>
        <dbReference type="SAM" id="Phobius"/>
    </source>
</evidence>
<dbReference type="Pfam" id="PF03323">
    <property type="entry name" value="GerA"/>
    <property type="match status" value="1"/>
</dbReference>
<accession>A0A1C0ZS79</accession>